<dbReference type="EMBL" id="JBHRTR010000028">
    <property type="protein sequence ID" value="MFC3228343.1"/>
    <property type="molecule type" value="Genomic_DNA"/>
</dbReference>
<comment type="caution">
    <text evidence="1">The sequence shown here is derived from an EMBL/GenBank/DDBJ whole genome shotgun (WGS) entry which is preliminary data.</text>
</comment>
<sequence length="471" mass="50259">MAEAIPGHLAGVAAALYDTAPDRLDPQKQAGPAAAAAAQASLDALKEMRAGIYARSPVAVGDSYRDLARLLGRPPEAPATAELVRGLLPLDAAASAARIRELLPDTAAEGTEAAALAALETLRSGGLARRHTSSLDDGRTVTLDWSPETGRAALTVESDGSGKTPAFRTTLPGEVALQVDPETGAARYETRATDQPAEVKDADALAEEGRRLRKSILGDWLMTGGHVLSIAAGEPGAGEVAADPKAVAEEVSALRAEQQRLRDRVAYVWRNTETGAVQRQERFRRLSDPWEYDGEQPMVGDLDERLAELDARIAELSGAADGPPPAAMRFDPSGVNEVKADPRARPVTLVFAPDALCPIPFDEAWFDGRRLAGRTTLTAACQMNEALPGPIRSQLAGGGWDSPYWLLAEVTSGEADRYLELRVASFGMLVTYDPDAMKVSRVHDVAEHLSGTAERYGERRQRYTALDSALP</sequence>
<accession>A0ABV7L1P2</accession>
<organism evidence="1 2">
    <name type="scientific">Marinibaculum pumilum</name>
    <dbReference type="NCBI Taxonomy" id="1766165"/>
    <lineage>
        <taxon>Bacteria</taxon>
        <taxon>Pseudomonadati</taxon>
        <taxon>Pseudomonadota</taxon>
        <taxon>Alphaproteobacteria</taxon>
        <taxon>Rhodospirillales</taxon>
        <taxon>Rhodospirillaceae</taxon>
        <taxon>Marinibaculum</taxon>
    </lineage>
</organism>
<evidence type="ECO:0000313" key="2">
    <source>
        <dbReference type="Proteomes" id="UP001595528"/>
    </source>
</evidence>
<gene>
    <name evidence="1" type="ORF">ACFOGJ_13960</name>
</gene>
<proteinExistence type="predicted"/>
<evidence type="ECO:0000313" key="1">
    <source>
        <dbReference type="EMBL" id="MFC3228343.1"/>
    </source>
</evidence>
<name>A0ABV7L1P2_9PROT</name>
<dbReference type="Proteomes" id="UP001595528">
    <property type="component" value="Unassembled WGS sequence"/>
</dbReference>
<keyword evidence="2" id="KW-1185">Reference proteome</keyword>
<protein>
    <submittedName>
        <fullName evidence="1">Uncharacterized protein</fullName>
    </submittedName>
</protein>
<dbReference type="RefSeq" id="WP_379901365.1">
    <property type="nucleotide sequence ID" value="NZ_JBHRTR010000028.1"/>
</dbReference>
<reference evidence="2" key="1">
    <citation type="journal article" date="2019" name="Int. J. Syst. Evol. Microbiol.">
        <title>The Global Catalogue of Microorganisms (GCM) 10K type strain sequencing project: providing services to taxonomists for standard genome sequencing and annotation.</title>
        <authorList>
            <consortium name="The Broad Institute Genomics Platform"/>
            <consortium name="The Broad Institute Genome Sequencing Center for Infectious Disease"/>
            <person name="Wu L."/>
            <person name="Ma J."/>
        </authorList>
    </citation>
    <scope>NUCLEOTIDE SEQUENCE [LARGE SCALE GENOMIC DNA]</scope>
    <source>
        <strain evidence="2">KCTC 42964</strain>
    </source>
</reference>